<dbReference type="AlphaFoldDB" id="A0A1G5X0R5"/>
<accession>A0A1G5X0R5</accession>
<keyword evidence="1" id="KW-1133">Transmembrane helix</keyword>
<feature type="transmembrane region" description="Helical" evidence="1">
    <location>
        <begin position="103"/>
        <end position="124"/>
    </location>
</feature>
<feature type="transmembrane region" description="Helical" evidence="1">
    <location>
        <begin position="159"/>
        <end position="184"/>
    </location>
</feature>
<dbReference type="Proteomes" id="UP000323439">
    <property type="component" value="Unassembled WGS sequence"/>
</dbReference>
<evidence type="ECO:0000256" key="1">
    <source>
        <dbReference type="SAM" id="Phobius"/>
    </source>
</evidence>
<keyword evidence="1" id="KW-0812">Transmembrane</keyword>
<keyword evidence="3" id="KW-1185">Reference proteome</keyword>
<organism evidence="2 3">
    <name type="scientific">Methanobrevibacter millerae</name>
    <dbReference type="NCBI Taxonomy" id="230361"/>
    <lineage>
        <taxon>Archaea</taxon>
        <taxon>Methanobacteriati</taxon>
        <taxon>Methanobacteriota</taxon>
        <taxon>Methanomada group</taxon>
        <taxon>Methanobacteria</taxon>
        <taxon>Methanobacteriales</taxon>
        <taxon>Methanobacteriaceae</taxon>
        <taxon>Methanobrevibacter</taxon>
    </lineage>
</organism>
<keyword evidence="1" id="KW-0472">Membrane</keyword>
<evidence type="ECO:0000313" key="2">
    <source>
        <dbReference type="EMBL" id="SDA63800.1"/>
    </source>
</evidence>
<protein>
    <recommendedName>
        <fullName evidence="4">DUF4013 domain-containing protein</fullName>
    </recommendedName>
</protein>
<evidence type="ECO:0000313" key="3">
    <source>
        <dbReference type="Proteomes" id="UP000323439"/>
    </source>
</evidence>
<proteinExistence type="predicted"/>
<feature type="transmembrane region" description="Helical" evidence="1">
    <location>
        <begin position="77"/>
        <end position="97"/>
    </location>
</feature>
<dbReference type="Pfam" id="PF13197">
    <property type="entry name" value="DUF4013"/>
    <property type="match status" value="1"/>
</dbReference>
<dbReference type="EMBL" id="FMXB01000015">
    <property type="protein sequence ID" value="SDA63800.1"/>
    <property type="molecule type" value="Genomic_DNA"/>
</dbReference>
<reference evidence="2 3" key="1">
    <citation type="submission" date="2016-10" db="EMBL/GenBank/DDBJ databases">
        <authorList>
            <person name="Varghese N."/>
            <person name="Submissions S."/>
        </authorList>
    </citation>
    <scope>NUCLEOTIDE SEQUENCE [LARGE SCALE GENOMIC DNA]</scope>
    <source>
        <strain evidence="2 3">DSM 16643</strain>
    </source>
</reference>
<evidence type="ECO:0008006" key="4">
    <source>
        <dbReference type="Google" id="ProtNLM"/>
    </source>
</evidence>
<feature type="transmembrane region" description="Helical" evidence="1">
    <location>
        <begin position="196"/>
        <end position="219"/>
    </location>
</feature>
<feature type="transmembrane region" description="Helical" evidence="1">
    <location>
        <begin position="20"/>
        <end position="42"/>
    </location>
</feature>
<name>A0A1G5X0R5_9EURY</name>
<sequence>MILDIYKDSFEFASRKVSSLLLLGVLSFFSFLIIPAIFFYGYNYNVVKLSTQSMINGEDVPPEFSNFKEMFINGLKYIVVFLAYAIIPIIIFCLSLVTGDSGWIFALIGFILIVLSILFAYLAIAHMASNDDSLKSAFAFSEILNIMSSIGYFRYFIAYLGILIISVIVVLVVSIILGIVFAFLGIATSGISANGLGTVSTIGSILINFILFFIVMPYLTMFQSRCVGLIYNLGS</sequence>
<gene>
    <name evidence="2" type="ORF">SAMN02910315_01859</name>
</gene>
<dbReference type="OrthoDB" id="107590at2157"/>
<dbReference type="RefSeq" id="WP_149732372.1">
    <property type="nucleotide sequence ID" value="NZ_FMXB01000015.1"/>
</dbReference>
<dbReference type="InterPro" id="IPR025098">
    <property type="entry name" value="DUF4013"/>
</dbReference>